<feature type="region of interest" description="Disordered" evidence="2">
    <location>
        <begin position="590"/>
        <end position="641"/>
    </location>
</feature>
<feature type="region of interest" description="Disordered" evidence="2">
    <location>
        <begin position="272"/>
        <end position="303"/>
    </location>
</feature>
<feature type="coiled-coil region" evidence="1">
    <location>
        <begin position="234"/>
        <end position="261"/>
    </location>
</feature>
<feature type="compositionally biased region" description="Polar residues" evidence="2">
    <location>
        <begin position="82"/>
        <end position="114"/>
    </location>
</feature>
<evidence type="ECO:0000256" key="2">
    <source>
        <dbReference type="SAM" id="MobiDB-lite"/>
    </source>
</evidence>
<feature type="compositionally biased region" description="Pro residues" evidence="2">
    <location>
        <begin position="803"/>
        <end position="814"/>
    </location>
</feature>
<organism evidence="3 4">
    <name type="scientific">Mycena albidolilacea</name>
    <dbReference type="NCBI Taxonomy" id="1033008"/>
    <lineage>
        <taxon>Eukaryota</taxon>
        <taxon>Fungi</taxon>
        <taxon>Dikarya</taxon>
        <taxon>Basidiomycota</taxon>
        <taxon>Agaricomycotina</taxon>
        <taxon>Agaricomycetes</taxon>
        <taxon>Agaricomycetidae</taxon>
        <taxon>Agaricales</taxon>
        <taxon>Marasmiineae</taxon>
        <taxon>Mycenaceae</taxon>
        <taxon>Mycena</taxon>
    </lineage>
</organism>
<feature type="region of interest" description="Disordered" evidence="2">
    <location>
        <begin position="47"/>
        <end position="155"/>
    </location>
</feature>
<reference evidence="3" key="1">
    <citation type="submission" date="2023-03" db="EMBL/GenBank/DDBJ databases">
        <title>Massive genome expansion in bonnet fungi (Mycena s.s.) driven by repeated elements and novel gene families across ecological guilds.</title>
        <authorList>
            <consortium name="Lawrence Berkeley National Laboratory"/>
            <person name="Harder C.B."/>
            <person name="Miyauchi S."/>
            <person name="Viragh M."/>
            <person name="Kuo A."/>
            <person name="Thoen E."/>
            <person name="Andreopoulos B."/>
            <person name="Lu D."/>
            <person name="Skrede I."/>
            <person name="Drula E."/>
            <person name="Henrissat B."/>
            <person name="Morin E."/>
            <person name="Kohler A."/>
            <person name="Barry K."/>
            <person name="LaButti K."/>
            <person name="Morin E."/>
            <person name="Salamov A."/>
            <person name="Lipzen A."/>
            <person name="Mereny Z."/>
            <person name="Hegedus B."/>
            <person name="Baldrian P."/>
            <person name="Stursova M."/>
            <person name="Weitz H."/>
            <person name="Taylor A."/>
            <person name="Grigoriev I.V."/>
            <person name="Nagy L.G."/>
            <person name="Martin F."/>
            <person name="Kauserud H."/>
        </authorList>
    </citation>
    <scope>NUCLEOTIDE SEQUENCE</scope>
    <source>
        <strain evidence="3">CBHHK002</strain>
    </source>
</reference>
<feature type="region of interest" description="Disordered" evidence="2">
    <location>
        <begin position="726"/>
        <end position="767"/>
    </location>
</feature>
<feature type="region of interest" description="Disordered" evidence="2">
    <location>
        <begin position="489"/>
        <end position="514"/>
    </location>
</feature>
<feature type="coiled-coil region" evidence="1">
    <location>
        <begin position="448"/>
        <end position="475"/>
    </location>
</feature>
<feature type="compositionally biased region" description="Basic and acidic residues" evidence="2">
    <location>
        <begin position="335"/>
        <end position="356"/>
    </location>
</feature>
<proteinExistence type="predicted"/>
<sequence>MSLTFGHPDPNILRSPVGTDFHQFKFKSIGKEPELLKRLSTISYEEGVHHQYSPSPEPDARYQYSPEPEPHTLPAHTETRTRPSLLQALTNSSESHDSPFSTSLEPYQHPQQLPSPAADDMQLQYPETPAQEPSFTKPNSPPPPPPPPPFVPDYAALKVLHTRLETAHTVLAAPPPPKKPLTPPPDFPRPSFIAANNAVHHSEKSHTYAKEALQASQARAAAAEQGVSVAQTVVDTLTQALAAARTALEVAQKTLLEARQAAGEAQAALLSSRAAADAAEETKRLLEEPPPPHTPTSEPTNDNAELIEEMKKDLASLRLWAEEQEAGHLPASAAARRDINQGRGEEEEREASKMILDDNDTDGEARDTNDASAQLPPDEHPAPEGGGEADMQVDEPRRLEEDAARALVELAEQKITTQNPRAPTEQGKTELAIADIPAERLPVEELSLSEAALAREAALRKQQEARREQVKIQKQHAHAAAALSILKERQNAAEKSKNASQTTPPLSNAETYPAGNVVARNTVLPPTQAKLKTKKSKPVSGGVKLGPDVAAKVEPSVLADTSANVLASTNPSLSDPSPALERAAALGLRVRTNAAKSADTSTPGSKPKKTRNYSLPPISHLDPASPQTDISAHRTGSDAGDIPIMPTVPSMPFDVSADVQLMNLRFALQDDGIIPWEAISRSRPLMPGVKKEVKKEVVEDDLQARILAPQSTPAPTLAQRPQSVINSPIATPTRSPPATPVMTAKLPKKQLPKFNKSKPQSGNTNSNIQASASAAVDISVPLKPRPKDAPTVPVLPGQASPVTDPPKWSPPVPVAAPIAASVAAPSAPQRTDTKPIPTKARTLPQVRPESRSSNPGSGVSTPVHESNSYAGRPLNERVSATQWRGRSPARFRSPTPDRDRYGGRASNVYGGGEPQRYRSPEPVGRPRSPPLTWPVQSTPLDYHDKWVPRSPARSPSPQRFRLPPRRASPPPQKRVDPPARRNFSAPSAPAYYPRQDSPPKGPRQNIPRAPSQNQKRPRDDEYTMPFHPQKRFKDDGRDASAAASRSVELETDRPSLETRLARAPPDSWNAHQHSVRGESYHPVSPDYDDWAPRSEGLLSRLSEPGPGRGNPRGRGGPRGRANKSRGRGRGEVSLAERMY</sequence>
<protein>
    <submittedName>
        <fullName evidence="3">Uncharacterized protein</fullName>
    </submittedName>
</protein>
<feature type="compositionally biased region" description="Basic and acidic residues" evidence="2">
    <location>
        <begin position="1047"/>
        <end position="1060"/>
    </location>
</feature>
<evidence type="ECO:0000313" key="4">
    <source>
        <dbReference type="Proteomes" id="UP001218218"/>
    </source>
</evidence>
<feature type="compositionally biased region" description="Polar residues" evidence="2">
    <location>
        <begin position="498"/>
        <end position="510"/>
    </location>
</feature>
<evidence type="ECO:0000313" key="3">
    <source>
        <dbReference type="EMBL" id="KAJ7368392.1"/>
    </source>
</evidence>
<feature type="compositionally biased region" description="Polar residues" evidence="2">
    <location>
        <begin position="757"/>
        <end position="767"/>
    </location>
</feature>
<feature type="compositionally biased region" description="Low complexity" evidence="2">
    <location>
        <begin position="815"/>
        <end position="828"/>
    </location>
</feature>
<dbReference type="EMBL" id="JARIHO010000001">
    <property type="protein sequence ID" value="KAJ7368392.1"/>
    <property type="molecule type" value="Genomic_DNA"/>
</dbReference>
<dbReference type="Proteomes" id="UP001218218">
    <property type="component" value="Unassembled WGS sequence"/>
</dbReference>
<feature type="region of interest" description="Disordered" evidence="2">
    <location>
        <begin position="781"/>
        <end position="1139"/>
    </location>
</feature>
<dbReference type="AlphaFoldDB" id="A0AAD7F4B1"/>
<evidence type="ECO:0000256" key="1">
    <source>
        <dbReference type="SAM" id="Coils"/>
    </source>
</evidence>
<feature type="compositionally biased region" description="Low complexity" evidence="2">
    <location>
        <begin position="948"/>
        <end position="961"/>
    </location>
</feature>
<accession>A0AAD7F4B1</accession>
<feature type="compositionally biased region" description="Pro residues" evidence="2">
    <location>
        <begin position="173"/>
        <end position="188"/>
    </location>
</feature>
<feature type="compositionally biased region" description="Polar residues" evidence="2">
    <location>
        <begin position="594"/>
        <end position="604"/>
    </location>
</feature>
<name>A0AAD7F4B1_9AGAR</name>
<keyword evidence="1" id="KW-0175">Coiled coil</keyword>
<feature type="region of interest" description="Disordered" evidence="2">
    <location>
        <begin position="325"/>
        <end position="399"/>
    </location>
</feature>
<keyword evidence="4" id="KW-1185">Reference proteome</keyword>
<feature type="region of interest" description="Disordered" evidence="2">
    <location>
        <begin position="167"/>
        <end position="192"/>
    </location>
</feature>
<comment type="caution">
    <text evidence="3">The sequence shown here is derived from an EMBL/GenBank/DDBJ whole genome shotgun (WGS) entry which is preliminary data.</text>
</comment>
<gene>
    <name evidence="3" type="ORF">DFH08DRAFT_24813</name>
</gene>
<feature type="compositionally biased region" description="Basic residues" evidence="2">
    <location>
        <begin position="1115"/>
        <end position="1127"/>
    </location>
</feature>
<feature type="compositionally biased region" description="Pro residues" evidence="2">
    <location>
        <begin position="139"/>
        <end position="151"/>
    </location>
</feature>
<feature type="compositionally biased region" description="Polar residues" evidence="2">
    <location>
        <begin position="851"/>
        <end position="869"/>
    </location>
</feature>